<gene>
    <name evidence="2" type="primary">wbbL</name>
    <name evidence="2" type="ORF">MGLY_20710</name>
</gene>
<dbReference type="Gene3D" id="3.90.550.10">
    <property type="entry name" value="Spore Coat Polysaccharide Biosynthesis Protein SpsA, Chain A"/>
    <property type="match status" value="1"/>
</dbReference>
<protein>
    <submittedName>
        <fullName evidence="2">N-acetylglucosaminyl-diphospho-decaprenol L-rhamnosyltransferase</fullName>
        <ecNumber evidence="2">2.4.1.289</ecNumber>
    </submittedName>
</protein>
<dbReference type="AlphaFoldDB" id="A0A6I5ZRR0"/>
<dbReference type="SUPFAM" id="SSF53448">
    <property type="entry name" value="Nucleotide-diphospho-sugar transferases"/>
    <property type="match status" value="1"/>
</dbReference>
<dbReference type="CDD" id="cd04186">
    <property type="entry name" value="GT_2_like_c"/>
    <property type="match status" value="1"/>
</dbReference>
<feature type="domain" description="Glycosyltransferase 2-like" evidence="1">
    <location>
        <begin position="15"/>
        <end position="148"/>
    </location>
</feature>
<evidence type="ECO:0000259" key="1">
    <source>
        <dbReference type="Pfam" id="PF00535"/>
    </source>
</evidence>
<keyword evidence="2" id="KW-0808">Transferase</keyword>
<sequence length="320" mass="36780">MDYNLNTTTDLDGISIIIVNYNTKHLLKDIITSIYDSCIYIKHEIIIVDNASSDGSNQLIKQSFPGIKLIENQVNMGYAAAVNIGVLNAQYEAILVANSDIKFRLNTIDKMFEYLKANPCAGIIGAQLTNPDGTWQRSYSFFPTCFNALRELFYIINILLRIEKVMWTLGLRRPRRVDYLDGACFMMRKHQFLDIGGFDEIFFFYAEDADLCLRLKKEGYERILLRDAIAVHYRGASSSICKPEHYSGMQAKSNCKFVEKHFGIRKAQLYALLKSTHFFITYSMISALNMFIPLSKKKDIYRTLWQSYASKIFGHRHIGA</sequence>
<dbReference type="PANTHER" id="PTHR43179">
    <property type="entry name" value="RHAMNOSYLTRANSFERASE WBBL"/>
    <property type="match status" value="1"/>
</dbReference>
<dbReference type="InterPro" id="IPR029044">
    <property type="entry name" value="Nucleotide-diphossugar_trans"/>
</dbReference>
<proteinExistence type="predicted"/>
<name>A0A6I5ZRR0_9FIRM</name>
<dbReference type="Pfam" id="PF00535">
    <property type="entry name" value="Glycos_transf_2"/>
    <property type="match status" value="1"/>
</dbReference>
<dbReference type="EMBL" id="CP046244">
    <property type="protein sequence ID" value="QGP92682.1"/>
    <property type="molecule type" value="Genomic_DNA"/>
</dbReference>
<evidence type="ECO:0000313" key="3">
    <source>
        <dbReference type="Proteomes" id="UP000425916"/>
    </source>
</evidence>
<keyword evidence="3" id="KW-1185">Reference proteome</keyword>
<reference evidence="2 3" key="1">
    <citation type="submission" date="2019-11" db="EMBL/GenBank/DDBJ databases">
        <title>Genome sequence of Moorella glycerini DSM11254.</title>
        <authorList>
            <person name="Poehlein A."/>
            <person name="Boeer T."/>
            <person name="Daniel R."/>
        </authorList>
    </citation>
    <scope>NUCLEOTIDE SEQUENCE [LARGE SCALE GENOMIC DNA]</scope>
    <source>
        <strain evidence="2 3">DSM 11254</strain>
    </source>
</reference>
<evidence type="ECO:0000313" key="2">
    <source>
        <dbReference type="EMBL" id="QGP92682.1"/>
    </source>
</evidence>
<keyword evidence="2" id="KW-0328">Glycosyltransferase</keyword>
<dbReference type="RefSeq" id="WP_156273576.1">
    <property type="nucleotide sequence ID" value="NZ_CP046244.1"/>
</dbReference>
<dbReference type="Proteomes" id="UP000425916">
    <property type="component" value="Chromosome"/>
</dbReference>
<dbReference type="PANTHER" id="PTHR43179:SF7">
    <property type="entry name" value="RHAMNOSYLTRANSFERASE WBBL"/>
    <property type="match status" value="1"/>
</dbReference>
<accession>A0A6I5ZRR0</accession>
<dbReference type="GO" id="GO:0102096">
    <property type="term" value="F:decaprenyl-N-acetyl-alpha-D-glucosaminyl-pyrophosphate:dTDP-alpha-L-rhamnose rhamnosyltransferase activity"/>
    <property type="evidence" value="ECO:0007669"/>
    <property type="project" value="UniProtKB-EC"/>
</dbReference>
<organism evidence="2 3">
    <name type="scientific">Neomoorella glycerini</name>
    <dbReference type="NCBI Taxonomy" id="55779"/>
    <lineage>
        <taxon>Bacteria</taxon>
        <taxon>Bacillati</taxon>
        <taxon>Bacillota</taxon>
        <taxon>Clostridia</taxon>
        <taxon>Neomoorellales</taxon>
        <taxon>Neomoorellaceae</taxon>
        <taxon>Neomoorella</taxon>
    </lineage>
</organism>
<dbReference type="EC" id="2.4.1.289" evidence="2"/>
<dbReference type="InterPro" id="IPR001173">
    <property type="entry name" value="Glyco_trans_2-like"/>
</dbReference>
<dbReference type="OrthoDB" id="9815144at2"/>